<organism evidence="2 3">
    <name type="scientific">Cichlidogyrus casuarinus</name>
    <dbReference type="NCBI Taxonomy" id="1844966"/>
    <lineage>
        <taxon>Eukaryota</taxon>
        <taxon>Metazoa</taxon>
        <taxon>Spiralia</taxon>
        <taxon>Lophotrochozoa</taxon>
        <taxon>Platyhelminthes</taxon>
        <taxon>Monogenea</taxon>
        <taxon>Monopisthocotylea</taxon>
        <taxon>Dactylogyridea</taxon>
        <taxon>Ancyrocephalidae</taxon>
        <taxon>Cichlidogyrus</taxon>
    </lineage>
</organism>
<evidence type="ECO:0000313" key="2">
    <source>
        <dbReference type="EMBL" id="KAL3313800.1"/>
    </source>
</evidence>
<proteinExistence type="predicted"/>
<evidence type="ECO:0000256" key="1">
    <source>
        <dbReference type="SAM" id="MobiDB-lite"/>
    </source>
</evidence>
<dbReference type="AlphaFoldDB" id="A0ABD2Q2F6"/>
<feature type="region of interest" description="Disordered" evidence="1">
    <location>
        <begin position="8"/>
        <end position="40"/>
    </location>
</feature>
<sequence length="235" mass="26881">MDYVIEQLDANPELIQPFPTERPPKSNEVDSMSISDGEEGTESAKYLGDFDMEPPTEMEVYLEAQQPLLPSKQMIYQVDDTFTTSFAPASDVNRQSSGRFFNRQPSSSSNHANEAVSKSLMHNFNNSLLKSMVRATPEDPNLIGMNTAWEEKAVQRYAMLQHVVNQHNCQPPQLDLLLARSPRSENSLIAYEQQIDAVCVILYSRKLWRLFLHIGCCIRFNQDKFCPAFRGRREK</sequence>
<gene>
    <name evidence="2" type="ORF">Ciccas_007596</name>
</gene>
<protein>
    <submittedName>
        <fullName evidence="2">Uncharacterized protein</fullName>
    </submittedName>
</protein>
<name>A0ABD2Q2F6_9PLAT</name>
<accession>A0ABD2Q2F6</accession>
<keyword evidence="3" id="KW-1185">Reference proteome</keyword>
<evidence type="ECO:0000313" key="3">
    <source>
        <dbReference type="Proteomes" id="UP001626550"/>
    </source>
</evidence>
<dbReference type="Proteomes" id="UP001626550">
    <property type="component" value="Unassembled WGS sequence"/>
</dbReference>
<comment type="caution">
    <text evidence="2">The sequence shown here is derived from an EMBL/GenBank/DDBJ whole genome shotgun (WGS) entry which is preliminary data.</text>
</comment>
<dbReference type="EMBL" id="JBJKFK010001188">
    <property type="protein sequence ID" value="KAL3313800.1"/>
    <property type="molecule type" value="Genomic_DNA"/>
</dbReference>
<reference evidence="2 3" key="1">
    <citation type="submission" date="2024-11" db="EMBL/GenBank/DDBJ databases">
        <title>Adaptive evolution of stress response genes in parasites aligns with host niche diversity.</title>
        <authorList>
            <person name="Hahn C."/>
            <person name="Resl P."/>
        </authorList>
    </citation>
    <scope>NUCLEOTIDE SEQUENCE [LARGE SCALE GENOMIC DNA]</scope>
    <source>
        <strain evidence="2">EGGRZ-B1_66</strain>
        <tissue evidence="2">Body</tissue>
    </source>
</reference>